<keyword evidence="9 10" id="KW-0472">Membrane</keyword>
<evidence type="ECO:0000256" key="1">
    <source>
        <dbReference type="ARBA" id="ARBA00002254"/>
    </source>
</evidence>
<evidence type="ECO:0000256" key="10">
    <source>
        <dbReference type="RuleBase" id="RU364125"/>
    </source>
</evidence>
<keyword evidence="5 10" id="KW-0145">Chemotaxis</keyword>
<keyword evidence="11" id="KW-0969">Cilium</keyword>
<evidence type="ECO:0000256" key="4">
    <source>
        <dbReference type="ARBA" id="ARBA00022475"/>
    </source>
</evidence>
<comment type="similarity">
    <text evidence="3 10">Belongs to the FliL family.</text>
</comment>
<evidence type="ECO:0000256" key="8">
    <source>
        <dbReference type="ARBA" id="ARBA00022989"/>
    </source>
</evidence>
<evidence type="ECO:0000256" key="3">
    <source>
        <dbReference type="ARBA" id="ARBA00008281"/>
    </source>
</evidence>
<comment type="caution">
    <text evidence="11">The sequence shown here is derived from an EMBL/GenBank/DDBJ whole genome shotgun (WGS) entry which is preliminary data.</text>
</comment>
<keyword evidence="11" id="KW-0966">Cell projection</keyword>
<name>A0A8J6N949_9BACT</name>
<reference evidence="11 12" key="1">
    <citation type="submission" date="2020-08" db="EMBL/GenBank/DDBJ databases">
        <title>Bridging the membrane lipid divide: bacteria of the FCB group superphylum have the potential to synthesize archaeal ether lipids.</title>
        <authorList>
            <person name="Villanueva L."/>
            <person name="Von Meijenfeldt F.A.B."/>
            <person name="Westbye A.B."/>
            <person name="Yadav S."/>
            <person name="Hopmans E.C."/>
            <person name="Dutilh B.E."/>
            <person name="Sinninghe Damste J.S."/>
        </authorList>
    </citation>
    <scope>NUCLEOTIDE SEQUENCE [LARGE SCALE GENOMIC DNA]</scope>
    <source>
        <strain evidence="11">NIOZ-UU47</strain>
    </source>
</reference>
<evidence type="ECO:0000313" key="12">
    <source>
        <dbReference type="Proteomes" id="UP000614424"/>
    </source>
</evidence>
<dbReference type="PANTHER" id="PTHR35091">
    <property type="entry name" value="FLAGELLAR PROTEIN FLIL"/>
    <property type="match status" value="1"/>
</dbReference>
<dbReference type="GO" id="GO:0005886">
    <property type="term" value="C:plasma membrane"/>
    <property type="evidence" value="ECO:0007669"/>
    <property type="project" value="UniProtKB-SubCell"/>
</dbReference>
<dbReference type="EMBL" id="JACNJZ010000058">
    <property type="protein sequence ID" value="MBC8316846.1"/>
    <property type="molecule type" value="Genomic_DNA"/>
</dbReference>
<dbReference type="GO" id="GO:0071978">
    <property type="term" value="P:bacterial-type flagellum-dependent swarming motility"/>
    <property type="evidence" value="ECO:0007669"/>
    <property type="project" value="TreeGrafter"/>
</dbReference>
<dbReference type="GO" id="GO:0009425">
    <property type="term" value="C:bacterial-type flagellum basal body"/>
    <property type="evidence" value="ECO:0007669"/>
    <property type="project" value="InterPro"/>
</dbReference>
<evidence type="ECO:0000256" key="5">
    <source>
        <dbReference type="ARBA" id="ARBA00022500"/>
    </source>
</evidence>
<proteinExistence type="inferred from homology"/>
<evidence type="ECO:0000256" key="7">
    <source>
        <dbReference type="ARBA" id="ARBA00022779"/>
    </source>
</evidence>
<accession>A0A8J6N949</accession>
<keyword evidence="8 10" id="KW-1133">Transmembrane helix</keyword>
<evidence type="ECO:0000313" key="11">
    <source>
        <dbReference type="EMBL" id="MBC8316846.1"/>
    </source>
</evidence>
<organism evidence="11 12">
    <name type="scientific">Candidatus Desulfobia pelagia</name>
    <dbReference type="NCBI Taxonomy" id="2841692"/>
    <lineage>
        <taxon>Bacteria</taxon>
        <taxon>Pseudomonadati</taxon>
        <taxon>Thermodesulfobacteriota</taxon>
        <taxon>Desulfobulbia</taxon>
        <taxon>Desulfobulbales</taxon>
        <taxon>Desulfobulbaceae</taxon>
        <taxon>Candidatus Desulfobia</taxon>
    </lineage>
</organism>
<keyword evidence="6 10" id="KW-0812">Transmembrane</keyword>
<gene>
    <name evidence="11" type="ORF">H8E41_03005</name>
</gene>
<dbReference type="PANTHER" id="PTHR35091:SF2">
    <property type="entry name" value="FLAGELLAR PROTEIN FLIL"/>
    <property type="match status" value="1"/>
</dbReference>
<dbReference type="Proteomes" id="UP000614424">
    <property type="component" value="Unassembled WGS sequence"/>
</dbReference>
<evidence type="ECO:0000256" key="6">
    <source>
        <dbReference type="ARBA" id="ARBA00022692"/>
    </source>
</evidence>
<sequence>MADEATENTENENKPQKKSKLLLFIILALVILLLAGGGFFAYTTFLTTTSETTRQTAELATDMPDPVGEIITLEPFVVNLADPKGKRYLKLKLSLELDTLEAAERAQKIAPKLRDIVIMMLTSLAFEEVMTPEGKLRIRDELMERFNRAARPDKIKNIYFSEFVVQ</sequence>
<dbReference type="Pfam" id="PF03748">
    <property type="entry name" value="FliL"/>
    <property type="match status" value="1"/>
</dbReference>
<dbReference type="GO" id="GO:0006935">
    <property type="term" value="P:chemotaxis"/>
    <property type="evidence" value="ECO:0007669"/>
    <property type="project" value="UniProtKB-KW"/>
</dbReference>
<comment type="subcellular location">
    <subcellularLocation>
        <location evidence="2">Cell membrane</location>
        <topology evidence="2">Single-pass membrane protein</topology>
    </subcellularLocation>
</comment>
<dbReference type="InterPro" id="IPR005503">
    <property type="entry name" value="FliL"/>
</dbReference>
<evidence type="ECO:0000256" key="2">
    <source>
        <dbReference type="ARBA" id="ARBA00004162"/>
    </source>
</evidence>
<feature type="transmembrane region" description="Helical" evidence="10">
    <location>
        <begin position="21"/>
        <end position="42"/>
    </location>
</feature>
<evidence type="ECO:0000256" key="9">
    <source>
        <dbReference type="ARBA" id="ARBA00023136"/>
    </source>
</evidence>
<keyword evidence="11" id="KW-0282">Flagellum</keyword>
<protein>
    <recommendedName>
        <fullName evidence="10">Flagellar protein FliL</fullName>
    </recommendedName>
</protein>
<keyword evidence="7 10" id="KW-0283">Flagellar rotation</keyword>
<comment type="function">
    <text evidence="1 10">Controls the rotational direction of flagella during chemotaxis.</text>
</comment>
<keyword evidence="4 10" id="KW-1003">Cell membrane</keyword>
<dbReference type="AlphaFoldDB" id="A0A8J6N949"/>